<dbReference type="CDD" id="cd00586">
    <property type="entry name" value="4HBT"/>
    <property type="match status" value="1"/>
</dbReference>
<dbReference type="SUPFAM" id="SSF54637">
    <property type="entry name" value="Thioesterase/thiol ester dehydrase-isomerase"/>
    <property type="match status" value="1"/>
</dbReference>
<evidence type="ECO:0000256" key="1">
    <source>
        <dbReference type="ARBA" id="ARBA00005953"/>
    </source>
</evidence>
<evidence type="ECO:0000313" key="4">
    <source>
        <dbReference type="Proteomes" id="UP000199072"/>
    </source>
</evidence>
<proteinExistence type="inferred from homology"/>
<dbReference type="STRING" id="1391627.SAMN05216464_101469"/>
<reference evidence="3 4" key="1">
    <citation type="submission" date="2016-10" db="EMBL/GenBank/DDBJ databases">
        <authorList>
            <person name="de Groot N.N."/>
        </authorList>
    </citation>
    <scope>NUCLEOTIDE SEQUENCE [LARGE SCALE GENOMIC DNA]</scope>
    <source>
        <strain evidence="3 4">47C3B</strain>
    </source>
</reference>
<name>A0A1G6TYS1_9SPHI</name>
<dbReference type="InterPro" id="IPR029069">
    <property type="entry name" value="HotDog_dom_sf"/>
</dbReference>
<dbReference type="Gene3D" id="3.10.129.10">
    <property type="entry name" value="Hotdog Thioesterase"/>
    <property type="match status" value="1"/>
</dbReference>
<dbReference type="PANTHER" id="PTHR31793:SF27">
    <property type="entry name" value="NOVEL THIOESTERASE SUPERFAMILY DOMAIN AND SAPOSIN A-TYPE DOMAIN CONTAINING PROTEIN (0610012H03RIK)"/>
    <property type="match status" value="1"/>
</dbReference>
<keyword evidence="4" id="KW-1185">Reference proteome</keyword>
<comment type="similarity">
    <text evidence="1">Belongs to the 4-hydroxybenzoyl-CoA thioesterase family.</text>
</comment>
<protein>
    <submittedName>
        <fullName evidence="3">Acyl-CoA thioester hydrolase/thioesterase-3</fullName>
    </submittedName>
</protein>
<dbReference type="PANTHER" id="PTHR31793">
    <property type="entry name" value="4-HYDROXYBENZOYL-COA THIOESTERASE FAMILY MEMBER"/>
    <property type="match status" value="1"/>
</dbReference>
<keyword evidence="2 3" id="KW-0378">Hydrolase</keyword>
<dbReference type="EMBL" id="FNAI01000001">
    <property type="protein sequence ID" value="SDD34250.1"/>
    <property type="molecule type" value="Genomic_DNA"/>
</dbReference>
<dbReference type="Proteomes" id="UP000199072">
    <property type="component" value="Unassembled WGS sequence"/>
</dbReference>
<evidence type="ECO:0000256" key="2">
    <source>
        <dbReference type="ARBA" id="ARBA00022801"/>
    </source>
</evidence>
<dbReference type="AlphaFoldDB" id="A0A1G6TYS1"/>
<gene>
    <name evidence="3" type="ORF">SAMN05216464_101469</name>
</gene>
<evidence type="ECO:0000313" key="3">
    <source>
        <dbReference type="EMBL" id="SDD34250.1"/>
    </source>
</evidence>
<accession>A0A1G6TYS1</accession>
<dbReference type="InterPro" id="IPR050563">
    <property type="entry name" value="4-hydroxybenzoyl-CoA_TE"/>
</dbReference>
<dbReference type="Pfam" id="PF13279">
    <property type="entry name" value="4HBT_2"/>
    <property type="match status" value="1"/>
</dbReference>
<dbReference type="GO" id="GO:0047617">
    <property type="term" value="F:fatty acyl-CoA hydrolase activity"/>
    <property type="evidence" value="ECO:0007669"/>
    <property type="project" value="TreeGrafter"/>
</dbReference>
<sequence length="148" mass="17462">MQIFTFEFLLLTYMYSTFETEFRVRPDDIDMFQHVHNSKYFDYVLAARYDQMERCYGMAMEKFMERGFGWVVRTAHVDYKRALAMGDYFIVKTGIESIDDKGCRVIFSLRNKANNKVCCDGYFDYVMIDMATGRGAKIPQDVIDQYGI</sequence>
<organism evidence="3 4">
    <name type="scientific">Mucilaginibacter pineti</name>
    <dbReference type="NCBI Taxonomy" id="1391627"/>
    <lineage>
        <taxon>Bacteria</taxon>
        <taxon>Pseudomonadati</taxon>
        <taxon>Bacteroidota</taxon>
        <taxon>Sphingobacteriia</taxon>
        <taxon>Sphingobacteriales</taxon>
        <taxon>Sphingobacteriaceae</taxon>
        <taxon>Mucilaginibacter</taxon>
    </lineage>
</organism>